<dbReference type="Pfam" id="PF11155">
    <property type="entry name" value="DUF2935"/>
    <property type="match status" value="2"/>
</dbReference>
<dbReference type="SUPFAM" id="SSF158430">
    <property type="entry name" value="Bacillus cereus metalloprotein-like"/>
    <property type="match status" value="2"/>
</dbReference>
<accession>A0A1J5N2R4</accession>
<evidence type="ECO:0000313" key="1">
    <source>
        <dbReference type="EMBL" id="OIQ52688.1"/>
    </source>
</evidence>
<protein>
    <recommendedName>
        <fullName evidence="3">DUF2935 domain-containing protein</fullName>
    </recommendedName>
</protein>
<gene>
    <name evidence="1" type="ORF">MOTE_25490</name>
</gene>
<reference evidence="1 2" key="1">
    <citation type="submission" date="2016-08" db="EMBL/GenBank/DDBJ databases">
        <title>Genome-based comparison of Moorella thermoacetic strains.</title>
        <authorList>
            <person name="Poehlein A."/>
            <person name="Bengelsdorf F.R."/>
            <person name="Esser C."/>
            <person name="Duerre P."/>
            <person name="Daniel R."/>
        </authorList>
    </citation>
    <scope>NUCLEOTIDE SEQUENCE [LARGE SCALE GENOMIC DNA]</scope>
    <source>
        <strain evidence="1 2">DSM 21394</strain>
    </source>
</reference>
<sequence>MTDQDRAFLGEIRRELVAALEELKFWLRIMNEHAGLIRNGLDPTEERLFREADRFFMELAPLRAEAETLIYTTPGDRIADLIERSLRIVSKLRDFKRNLTELIKECRILTILPADLIDHIRREADFFIGILHFVRGEPTPTKETIGIPDARERALTVPRLLISDMPERVEEIALEETLFWLRQNMEHADVLALYFRPGIQNQLVQITRSHAARLRDVLNEALEVNKHRRGLDKLLRRSQRVVMDWNAFLRQLFEALLHCSIPNGQINIFPILDDHMAREAEYYLEVLRLVGQVRRPQGMPGHEHWHPI</sequence>
<dbReference type="Proteomes" id="UP000182811">
    <property type="component" value="Unassembled WGS sequence"/>
</dbReference>
<dbReference type="EMBL" id="MDDC01000046">
    <property type="protein sequence ID" value="OIQ52688.1"/>
    <property type="molecule type" value="Genomic_DNA"/>
</dbReference>
<proteinExistence type="predicted"/>
<evidence type="ECO:0008006" key="3">
    <source>
        <dbReference type="Google" id="ProtNLM"/>
    </source>
</evidence>
<organism evidence="1 2">
    <name type="scientific">Neomoorella thermoacetica</name>
    <name type="common">Clostridium thermoaceticum</name>
    <dbReference type="NCBI Taxonomy" id="1525"/>
    <lineage>
        <taxon>Bacteria</taxon>
        <taxon>Bacillati</taxon>
        <taxon>Bacillota</taxon>
        <taxon>Clostridia</taxon>
        <taxon>Neomoorellales</taxon>
        <taxon>Neomoorellaceae</taxon>
        <taxon>Neomoorella</taxon>
    </lineage>
</organism>
<dbReference type="AlphaFoldDB" id="A0A1J5N2R4"/>
<name>A0A1J5N2R4_NEOTH</name>
<comment type="caution">
    <text evidence="1">The sequence shown here is derived from an EMBL/GenBank/DDBJ whole genome shotgun (WGS) entry which is preliminary data.</text>
</comment>
<dbReference type="Gene3D" id="1.20.1260.120">
    <property type="entry name" value="Protein of unknown function DUF2935"/>
    <property type="match status" value="2"/>
</dbReference>
<evidence type="ECO:0000313" key="2">
    <source>
        <dbReference type="Proteomes" id="UP000182811"/>
    </source>
</evidence>
<dbReference type="InterPro" id="IPR021328">
    <property type="entry name" value="CotB-like"/>
</dbReference>